<sequence>MLTGTANQITITDGGANTTVTLSLPQDIDIAASVQFGSLTVDLTSTLTGDVSTGGGWVGGGISLTAATGAAQFSGSVLGSTLSDGTANLTGGDLFVDSIFLGENVILPDGGHIGSFAGDVKIVFDDANNWLEITGNVGIGNSAPTVSLEVGDATGGEIIRVSSGGNGDAILSANSF</sequence>
<evidence type="ECO:0000313" key="1">
    <source>
        <dbReference type="EMBL" id="KKL75713.1"/>
    </source>
</evidence>
<reference evidence="1" key="1">
    <citation type="journal article" date="2015" name="Nature">
        <title>Complex archaea that bridge the gap between prokaryotes and eukaryotes.</title>
        <authorList>
            <person name="Spang A."/>
            <person name="Saw J.H."/>
            <person name="Jorgensen S.L."/>
            <person name="Zaremba-Niedzwiedzka K."/>
            <person name="Martijn J."/>
            <person name="Lind A.E."/>
            <person name="van Eijk R."/>
            <person name="Schleper C."/>
            <person name="Guy L."/>
            <person name="Ettema T.J."/>
        </authorList>
    </citation>
    <scope>NUCLEOTIDE SEQUENCE</scope>
</reference>
<proteinExistence type="predicted"/>
<protein>
    <submittedName>
        <fullName evidence="1">Uncharacterized protein</fullName>
    </submittedName>
</protein>
<dbReference type="EMBL" id="LAZR01024270">
    <property type="protein sequence ID" value="KKL75713.1"/>
    <property type="molecule type" value="Genomic_DNA"/>
</dbReference>
<comment type="caution">
    <text evidence="1">The sequence shown here is derived from an EMBL/GenBank/DDBJ whole genome shotgun (WGS) entry which is preliminary data.</text>
</comment>
<dbReference type="AlphaFoldDB" id="A0A0F9ENM8"/>
<accession>A0A0F9ENM8</accession>
<feature type="non-terminal residue" evidence="1">
    <location>
        <position position="176"/>
    </location>
</feature>
<organism evidence="1">
    <name type="scientific">marine sediment metagenome</name>
    <dbReference type="NCBI Taxonomy" id="412755"/>
    <lineage>
        <taxon>unclassified sequences</taxon>
        <taxon>metagenomes</taxon>
        <taxon>ecological metagenomes</taxon>
    </lineage>
</organism>
<name>A0A0F9ENM8_9ZZZZ</name>
<gene>
    <name evidence="1" type="ORF">LCGC14_2052120</name>
</gene>